<dbReference type="EMBL" id="HG970333">
    <property type="status" value="NOT_ANNOTATED_CDS"/>
    <property type="molecule type" value="Genomic_DNA"/>
</dbReference>
<proteinExistence type="predicted"/>
<accession>A0A098DP16</accession>
<keyword evidence="4" id="KW-0472">Membrane</keyword>
<dbReference type="EnsemblFungi" id="CEF79701">
    <property type="protein sequence ID" value="CEF79701"/>
    <property type="gene ID" value="FGRRES_16078"/>
</dbReference>
<reference evidence="6" key="1">
    <citation type="journal article" date="2007" name="Science">
        <title>The Fusarium graminearum genome reveals a link between localized polymorphism and pathogen specialization.</title>
        <authorList>
            <person name="Cuomo C.A."/>
            <person name="Gueldener U."/>
            <person name="Xu J.-R."/>
            <person name="Trail F."/>
            <person name="Turgeon B.G."/>
            <person name="Di Pietro A."/>
            <person name="Walton J.D."/>
            <person name="Ma L.-J."/>
            <person name="Baker S.E."/>
            <person name="Rep M."/>
            <person name="Adam G."/>
            <person name="Antoniw J."/>
            <person name="Baldwin T."/>
            <person name="Calvo S.E."/>
            <person name="Chang Y.-L."/>
            <person name="DeCaprio D."/>
            <person name="Gale L.R."/>
            <person name="Gnerre S."/>
            <person name="Goswami R.S."/>
            <person name="Hammond-Kosack K."/>
            <person name="Harris L.J."/>
            <person name="Hilburn K."/>
            <person name="Kennell J.C."/>
            <person name="Kroken S."/>
            <person name="Magnuson J.K."/>
            <person name="Mannhaupt G."/>
            <person name="Mauceli E.W."/>
            <person name="Mewes H.-W."/>
            <person name="Mitterbauer R."/>
            <person name="Muehlbauer G."/>
            <person name="Muensterkoetter M."/>
            <person name="Nelson D."/>
            <person name="O'Donnell K."/>
            <person name="Ouellet T."/>
            <person name="Qi W."/>
            <person name="Quesneville H."/>
            <person name="Roncero M.I.G."/>
            <person name="Seong K.-Y."/>
            <person name="Tetko I.V."/>
            <person name="Urban M."/>
            <person name="Waalwijk C."/>
            <person name="Ward T.J."/>
            <person name="Yao J."/>
            <person name="Birren B.W."/>
            <person name="Kistler H.C."/>
        </authorList>
    </citation>
    <scope>NUCLEOTIDE SEQUENCE [LARGE SCALE GENOMIC DNA]</scope>
    <source>
        <strain evidence="6">PH-1 / ATCC MYA-4620 / FGSC 9075 / NRRL 31084</strain>
    </source>
</reference>
<dbReference type="Gene3D" id="3.40.50.300">
    <property type="entry name" value="P-loop containing nucleotide triphosphate hydrolases"/>
    <property type="match status" value="1"/>
</dbReference>
<keyword evidence="1" id="KW-0677">Repeat</keyword>
<evidence type="ECO:0000256" key="1">
    <source>
        <dbReference type="ARBA" id="ARBA00022737"/>
    </source>
</evidence>
<dbReference type="PROSITE" id="PS50088">
    <property type="entry name" value="ANK_REPEAT"/>
    <property type="match status" value="1"/>
</dbReference>
<evidence type="ECO:0000256" key="4">
    <source>
        <dbReference type="SAM" id="Phobius"/>
    </source>
</evidence>
<protein>
    <recommendedName>
        <fullName evidence="5">Nephrocystin 3-like N-terminal domain-containing protein</fullName>
    </recommendedName>
</protein>
<dbReference type="Pfam" id="PF12796">
    <property type="entry name" value="Ank_2"/>
    <property type="match status" value="2"/>
</dbReference>
<dbReference type="SMART" id="SM00248">
    <property type="entry name" value="ANK"/>
    <property type="match status" value="7"/>
</dbReference>
<dbReference type="InterPro" id="IPR002110">
    <property type="entry name" value="Ankyrin_rpt"/>
</dbReference>
<accession>A0A0E0S876</accession>
<reference evidence="6" key="3">
    <citation type="submission" date="2017-01" db="UniProtKB">
        <authorList>
            <consortium name="EnsemblFungi"/>
        </authorList>
    </citation>
    <scope>IDENTIFICATION</scope>
    <source>
        <strain evidence="6">PH-1 / ATCC MYA-4620 / FGSC 9075 / NRRL 31084</strain>
    </source>
</reference>
<keyword evidence="4" id="KW-0812">Transmembrane</keyword>
<feature type="repeat" description="ANK" evidence="2">
    <location>
        <begin position="963"/>
        <end position="995"/>
    </location>
</feature>
<dbReference type="Pfam" id="PF24883">
    <property type="entry name" value="NPHP3_N"/>
    <property type="match status" value="1"/>
</dbReference>
<feature type="transmembrane region" description="Helical" evidence="4">
    <location>
        <begin position="1403"/>
        <end position="1424"/>
    </location>
</feature>
<keyword evidence="2" id="KW-0040">ANK repeat</keyword>
<evidence type="ECO:0000256" key="3">
    <source>
        <dbReference type="SAM" id="Coils"/>
    </source>
</evidence>
<evidence type="ECO:0000256" key="2">
    <source>
        <dbReference type="PROSITE-ProRule" id="PRU00023"/>
    </source>
</evidence>
<keyword evidence="4" id="KW-1133">Transmembrane helix</keyword>
<dbReference type="PANTHER" id="PTHR10039">
    <property type="entry name" value="AMELOGENIN"/>
    <property type="match status" value="1"/>
</dbReference>
<dbReference type="SUPFAM" id="SSF52540">
    <property type="entry name" value="P-loop containing nucleoside triphosphate hydrolases"/>
    <property type="match status" value="1"/>
</dbReference>
<evidence type="ECO:0000313" key="6">
    <source>
        <dbReference type="EnsemblFungi" id="CEF79701"/>
    </source>
</evidence>
<dbReference type="InterPro" id="IPR027417">
    <property type="entry name" value="P-loop_NTPase"/>
</dbReference>
<organism evidence="6">
    <name type="scientific">Gibberella zeae (strain ATCC MYA-4620 / CBS 123657 / FGSC 9075 / NRRL 31084 / PH-1)</name>
    <name type="common">Wheat head blight fungus</name>
    <name type="synonym">Fusarium graminearum</name>
    <dbReference type="NCBI Taxonomy" id="229533"/>
    <lineage>
        <taxon>Eukaryota</taxon>
        <taxon>Fungi</taxon>
        <taxon>Dikarya</taxon>
        <taxon>Ascomycota</taxon>
        <taxon>Pezizomycotina</taxon>
        <taxon>Sordariomycetes</taxon>
        <taxon>Hypocreomycetidae</taxon>
        <taxon>Hypocreales</taxon>
        <taxon>Nectriaceae</taxon>
        <taxon>Fusarium</taxon>
    </lineage>
</organism>
<evidence type="ECO:0000259" key="5">
    <source>
        <dbReference type="Pfam" id="PF24883"/>
    </source>
</evidence>
<dbReference type="PANTHER" id="PTHR10039:SF15">
    <property type="entry name" value="NACHT DOMAIN-CONTAINING PROTEIN"/>
    <property type="match status" value="1"/>
</dbReference>
<dbReference type="InterPro" id="IPR036770">
    <property type="entry name" value="Ankyrin_rpt-contain_sf"/>
</dbReference>
<name>A0A098DP16_GIBZE</name>
<gene>
    <name evidence="6" type="primary">FG04653.1</name>
</gene>
<sequence>MRDASSLWVKTREGLPENVKNWLEGIEDDAQSGLTATQQIDWLISRTEQKKTELENARRPYLLEIKGHRWDLRKYFERMVHWLNKFKDIGDVASSFDPVHAALPWAAFRFVLQAIVAEKEYTESLFEILSLMPQFVLSGHVLEVVYMNEDMHIGNAYGGTDLGQRCVNTLIENLIKLYSSLLAALEYSYSAFIMKKGKRKVLALFNSSEPAGILRELKAQHKQVIDCGQDCERILTHHTSHKYSNLLSELKSSIANLEDRLLESLVRIDEKDKLRALKKISAILFRGHHEEVKRKRTDGTCEWILKKDNFIEWERNDAAIMVLYGNPGSGKTFLISKVVDYCCENAEDDEAVAYFYCKRDEENRRNPQDILRSILRQLSTPIKQAESGKIHQALKGLPDRLATSGMTFDIPTCKNLIGTLIEDYSRTTIILDALDECERETRVELMRSMASLLDEKSRIRIFVSSRTDDDIRRYFQHKPIIEIQAADNEADISSFVHEELSQDPRWSNLSSELQQQIQGIFHDKSQGMFQWAALQVKQLCQSSVWNETSIKAHISNAPKGLTGAYDVIWKQIGQRPSHEEQQGKRAIKWVLCAFEPLGTSELSRLLQVDPDTDVAEPVETLTKEEILGIGGNLLIFDEEVKVWRFCHLSAREYIENNHCGIIEAHFHAATSCLRLLTRRKGLEPSEARKFEANEPYYRHLIGYGYSWNHDLDDYILCEALHHAGLADLRSNKNTKLESLLREFFGSIDGDGSAFLAWKHSRRSLLDRRAYEPSRYVTAQVIAVRSRSSSLEVAAIFGIFYLLENWWNEPRWELKGAVDEGPSLLALAIEFRHEYIWRFLLKNDISANGCCLGPFKVAIKANDMVAFDALVEAGLDVNDTPRNSALAQLLQRGGISDLEVDTPLKGALKWPNNNNKKVFLQKLLEKGADVSLQTPHGSGLEFAIKHSSAEDVRMLLDADKEAHDPTQLLHLAISNERENLVPLLVEMGADVNKRVEGCTALTEALKQNNIPNVRSLLDLGARIDLSLWQDREAVTNTEWSDDVIERLELLLQAGMDINANDGKENLLLSVLAWSDVAHRTSKDTNEYDYKDIVQWAVENGADINQVLYQSAFPTILITAASKYEPDTVQYLLEVGADPTVSVNFGFGSALIAAAFSGRYQACRFLLRRKGVYANRRHRGFFPNALFAAVSGHLDYLSMNEDDRRYGIWDLEDRLEYTRDWPEHRTVIRLLLTLYLYLPIFKSLEPWTPSIYIGQYRFTIGDCWVMGSAGLYGYISSTWFFIMWELHTTSSLKSSFHSILGKSHFPRVLAKVKWSSQHRPDYIIVMPIQDDQSHIIFLPAHLQKPKRCAYQFSGLRWKFYNPLEFGVIDLSKDPDSSTTDGISNPDAISSLEKLHTNSRYHPGTFVSWLIILVIIYDLFYLASYFYS</sequence>
<feature type="coiled-coil region" evidence="3">
    <location>
        <begin position="240"/>
        <end position="267"/>
    </location>
</feature>
<reference evidence="6" key="2">
    <citation type="journal article" date="2010" name="Nature">
        <title>Comparative genomics reveals mobile pathogenicity chromosomes in Fusarium.</title>
        <authorList>
            <person name="Ma L.J."/>
            <person name="van der Does H.C."/>
            <person name="Borkovich K.A."/>
            <person name="Coleman J.J."/>
            <person name="Daboussi M.J."/>
            <person name="Di Pietro A."/>
            <person name="Dufresne M."/>
            <person name="Freitag M."/>
            <person name="Grabherr M."/>
            <person name="Henrissat B."/>
            <person name="Houterman P.M."/>
            <person name="Kang S."/>
            <person name="Shim W.B."/>
            <person name="Woloshuk C."/>
            <person name="Xie X."/>
            <person name="Xu J.R."/>
            <person name="Antoniw J."/>
            <person name="Baker S.E."/>
            <person name="Bluhm B.H."/>
            <person name="Breakspear A."/>
            <person name="Brown D.W."/>
            <person name="Butchko R.A."/>
            <person name="Chapman S."/>
            <person name="Coulson R."/>
            <person name="Coutinho P.M."/>
            <person name="Danchin E.G."/>
            <person name="Diener A."/>
            <person name="Gale L.R."/>
            <person name="Gardiner D.M."/>
            <person name="Goff S."/>
            <person name="Hammond-Kosack K.E."/>
            <person name="Hilburn K."/>
            <person name="Hua-Van A."/>
            <person name="Jonkers W."/>
            <person name="Kazan K."/>
            <person name="Kodira C.D."/>
            <person name="Koehrsen M."/>
            <person name="Kumar L."/>
            <person name="Lee Y.H."/>
            <person name="Li L."/>
            <person name="Manners J.M."/>
            <person name="Miranda-Saavedra D."/>
            <person name="Mukherjee M."/>
            <person name="Park G."/>
            <person name="Park J."/>
            <person name="Park S.Y."/>
            <person name="Proctor R.H."/>
            <person name="Regev A."/>
            <person name="Ruiz-Roldan M.C."/>
            <person name="Sain D."/>
            <person name="Sakthikumar S."/>
            <person name="Sykes S."/>
            <person name="Schwartz D.C."/>
            <person name="Turgeon B.G."/>
            <person name="Wapinski I."/>
            <person name="Yoder O."/>
            <person name="Young S."/>
            <person name="Zeng Q."/>
            <person name="Zhou S."/>
            <person name="Galagan J."/>
            <person name="Cuomo C.A."/>
            <person name="Kistler H.C."/>
            <person name="Rep M."/>
        </authorList>
    </citation>
    <scope>GENOME REANNOTATION</scope>
    <source>
        <strain evidence="6">PH-1 / ATCC MYA-4620 / FGSC 9075 / NRRL 31084</strain>
    </source>
</reference>
<dbReference type="Gene3D" id="1.25.40.20">
    <property type="entry name" value="Ankyrin repeat-containing domain"/>
    <property type="match status" value="1"/>
</dbReference>
<dbReference type="PROSITE" id="PS50297">
    <property type="entry name" value="ANK_REP_REGION"/>
    <property type="match status" value="1"/>
</dbReference>
<dbReference type="SUPFAM" id="SSF48403">
    <property type="entry name" value="Ankyrin repeat"/>
    <property type="match status" value="2"/>
</dbReference>
<keyword evidence="3" id="KW-0175">Coiled coil</keyword>
<feature type="domain" description="Nephrocystin 3-like N-terminal" evidence="5">
    <location>
        <begin position="299"/>
        <end position="466"/>
    </location>
</feature>
<dbReference type="InterPro" id="IPR056884">
    <property type="entry name" value="NPHP3-like_N"/>
</dbReference>